<name>A0A1J1HED0_9DIPT</name>
<dbReference type="Proteomes" id="UP000183832">
    <property type="component" value="Unassembled WGS sequence"/>
</dbReference>
<evidence type="ECO:0000313" key="1">
    <source>
        <dbReference type="EMBL" id="CRK86187.1"/>
    </source>
</evidence>
<reference evidence="1 2" key="1">
    <citation type="submission" date="2015-04" db="EMBL/GenBank/DDBJ databases">
        <authorList>
            <person name="Syromyatnikov M.Y."/>
            <person name="Popov V.N."/>
        </authorList>
    </citation>
    <scope>NUCLEOTIDE SEQUENCE [LARGE SCALE GENOMIC DNA]</scope>
</reference>
<protein>
    <submittedName>
        <fullName evidence="1">CLUMA_CG000381, isoform A</fullName>
    </submittedName>
</protein>
<accession>A0A1J1HED0</accession>
<gene>
    <name evidence="1" type="ORF">CLUMA_CG000381</name>
</gene>
<dbReference type="EMBL" id="CVRI01000001">
    <property type="protein sequence ID" value="CRK86187.1"/>
    <property type="molecule type" value="Genomic_DNA"/>
</dbReference>
<evidence type="ECO:0000313" key="2">
    <source>
        <dbReference type="Proteomes" id="UP000183832"/>
    </source>
</evidence>
<sequence length="94" mass="11133">MFWQFFHKEIRVKKILDLDISQNDISMDLLLQLLIQPFLHFQILFAPVKLFFLKPYASLNQLSGCYHSQNIKPHKTHSMSMREQMLLKTVSLAV</sequence>
<dbReference type="AlphaFoldDB" id="A0A1J1HED0"/>
<keyword evidence="2" id="KW-1185">Reference proteome</keyword>
<proteinExistence type="predicted"/>
<organism evidence="1 2">
    <name type="scientific">Clunio marinus</name>
    <dbReference type="NCBI Taxonomy" id="568069"/>
    <lineage>
        <taxon>Eukaryota</taxon>
        <taxon>Metazoa</taxon>
        <taxon>Ecdysozoa</taxon>
        <taxon>Arthropoda</taxon>
        <taxon>Hexapoda</taxon>
        <taxon>Insecta</taxon>
        <taxon>Pterygota</taxon>
        <taxon>Neoptera</taxon>
        <taxon>Endopterygota</taxon>
        <taxon>Diptera</taxon>
        <taxon>Nematocera</taxon>
        <taxon>Chironomoidea</taxon>
        <taxon>Chironomidae</taxon>
        <taxon>Clunio</taxon>
    </lineage>
</organism>